<organism evidence="1 2">
    <name type="scientific">Characodon lateralis</name>
    <dbReference type="NCBI Taxonomy" id="208331"/>
    <lineage>
        <taxon>Eukaryota</taxon>
        <taxon>Metazoa</taxon>
        <taxon>Chordata</taxon>
        <taxon>Craniata</taxon>
        <taxon>Vertebrata</taxon>
        <taxon>Euteleostomi</taxon>
        <taxon>Actinopterygii</taxon>
        <taxon>Neopterygii</taxon>
        <taxon>Teleostei</taxon>
        <taxon>Neoteleostei</taxon>
        <taxon>Acanthomorphata</taxon>
        <taxon>Ovalentaria</taxon>
        <taxon>Atherinomorphae</taxon>
        <taxon>Cyprinodontiformes</taxon>
        <taxon>Goodeidae</taxon>
        <taxon>Characodon</taxon>
    </lineage>
</organism>
<proteinExistence type="predicted"/>
<protein>
    <recommendedName>
        <fullName evidence="3">Secreted protein</fullName>
    </recommendedName>
</protein>
<sequence>MLLTLPPVVSLSALIYCNPGFTLYLLRSGPLPNPEELQEPYADRTIKASDKCGRKSKTTHSVEAKPVKLLHFSHYASRYFHEFCSTMGEFTECSEAIFVAKFGASHV</sequence>
<evidence type="ECO:0000313" key="1">
    <source>
        <dbReference type="EMBL" id="MED6264521.1"/>
    </source>
</evidence>
<comment type="caution">
    <text evidence="1">The sequence shown here is derived from an EMBL/GenBank/DDBJ whole genome shotgun (WGS) entry which is preliminary data.</text>
</comment>
<accession>A0ABU7CP07</accession>
<keyword evidence="2" id="KW-1185">Reference proteome</keyword>
<evidence type="ECO:0000313" key="2">
    <source>
        <dbReference type="Proteomes" id="UP001352852"/>
    </source>
</evidence>
<dbReference type="EMBL" id="JAHUTJ010001247">
    <property type="protein sequence ID" value="MED6264521.1"/>
    <property type="molecule type" value="Genomic_DNA"/>
</dbReference>
<gene>
    <name evidence="1" type="ORF">CHARACLAT_015848</name>
</gene>
<reference evidence="1 2" key="1">
    <citation type="submission" date="2021-06" db="EMBL/GenBank/DDBJ databases">
        <authorList>
            <person name="Palmer J.M."/>
        </authorList>
    </citation>
    <scope>NUCLEOTIDE SEQUENCE [LARGE SCALE GENOMIC DNA]</scope>
    <source>
        <strain evidence="1 2">CL_MEX2019</strain>
        <tissue evidence="1">Muscle</tissue>
    </source>
</reference>
<name>A0ABU7CP07_9TELE</name>
<evidence type="ECO:0008006" key="3">
    <source>
        <dbReference type="Google" id="ProtNLM"/>
    </source>
</evidence>
<dbReference type="Proteomes" id="UP001352852">
    <property type="component" value="Unassembled WGS sequence"/>
</dbReference>